<gene>
    <name evidence="2" type="ORF">C5Y93_08715</name>
</gene>
<accession>A0A2S8GQ38</accession>
<evidence type="ECO:0000313" key="2">
    <source>
        <dbReference type="EMBL" id="PQO46545.1"/>
    </source>
</evidence>
<keyword evidence="1" id="KW-0472">Membrane</keyword>
<feature type="transmembrane region" description="Helical" evidence="1">
    <location>
        <begin position="12"/>
        <end position="35"/>
    </location>
</feature>
<dbReference type="Proteomes" id="UP000237819">
    <property type="component" value="Unassembled WGS sequence"/>
</dbReference>
<sequence>MGLRRNKRRTTRAGFIGVVVLVAMAAAVTLALISLNRVNQQSQMRRKGATPQTSLLIESAVSLAKARLAEDPEYSGETWLIATEDDSLDRPGEVVIAVAPHEEPQMRNIEIQVTLGDNVPRISRESLNMTLSLPQSEQKQ</sequence>
<dbReference type="EMBL" id="PUHZ01000009">
    <property type="protein sequence ID" value="PQO46545.1"/>
    <property type="molecule type" value="Genomic_DNA"/>
</dbReference>
<dbReference type="AlphaFoldDB" id="A0A2S8GQ38"/>
<keyword evidence="1" id="KW-1133">Transmembrane helix</keyword>
<reference evidence="2 3" key="1">
    <citation type="submission" date="2018-02" db="EMBL/GenBank/DDBJ databases">
        <title>Comparative genomes isolates from brazilian mangrove.</title>
        <authorList>
            <person name="Araujo J.E."/>
            <person name="Taketani R.G."/>
            <person name="Silva M.C.P."/>
            <person name="Loureco M.V."/>
            <person name="Andreote F.D."/>
        </authorList>
    </citation>
    <scope>NUCLEOTIDE SEQUENCE [LARGE SCALE GENOMIC DNA]</scope>
    <source>
        <strain evidence="2 3">Nap-Phe MGV</strain>
    </source>
</reference>
<evidence type="ECO:0000256" key="1">
    <source>
        <dbReference type="SAM" id="Phobius"/>
    </source>
</evidence>
<evidence type="ECO:0000313" key="3">
    <source>
        <dbReference type="Proteomes" id="UP000237819"/>
    </source>
</evidence>
<proteinExistence type="predicted"/>
<name>A0A2S8GQ38_9BACT</name>
<protein>
    <submittedName>
        <fullName evidence="2">Uncharacterized protein</fullName>
    </submittedName>
</protein>
<keyword evidence="1" id="KW-0812">Transmembrane</keyword>
<organism evidence="2 3">
    <name type="scientific">Blastopirellula marina</name>
    <dbReference type="NCBI Taxonomy" id="124"/>
    <lineage>
        <taxon>Bacteria</taxon>
        <taxon>Pseudomonadati</taxon>
        <taxon>Planctomycetota</taxon>
        <taxon>Planctomycetia</taxon>
        <taxon>Pirellulales</taxon>
        <taxon>Pirellulaceae</taxon>
        <taxon>Blastopirellula</taxon>
    </lineage>
</organism>
<comment type="caution">
    <text evidence="2">The sequence shown here is derived from an EMBL/GenBank/DDBJ whole genome shotgun (WGS) entry which is preliminary data.</text>
</comment>